<evidence type="ECO:0000313" key="2">
    <source>
        <dbReference type="Proteomes" id="UP001060170"/>
    </source>
</evidence>
<comment type="caution">
    <text evidence="1">The sequence shown here is derived from an EMBL/GenBank/DDBJ whole genome shotgun (WGS) entry which is preliminary data.</text>
</comment>
<reference evidence="1 2" key="3">
    <citation type="journal article" date="2022" name="Microbiol. Spectr.">
        <title>Folding features and dynamics of 3D genome architecture in plant fungal pathogens.</title>
        <authorList>
            <person name="Xia C."/>
        </authorList>
    </citation>
    <scope>NUCLEOTIDE SEQUENCE [LARGE SCALE GENOMIC DNA]</scope>
    <source>
        <strain evidence="1 2">93-210</strain>
    </source>
</reference>
<keyword evidence="2" id="KW-1185">Reference proteome</keyword>
<reference evidence="2" key="1">
    <citation type="journal article" date="2018" name="BMC Genomics">
        <title>Genomic insights into host adaptation between the wheat stripe rust pathogen (Puccinia striiformis f. sp. tritici) and the barley stripe rust pathogen (Puccinia striiformis f. sp. hordei).</title>
        <authorList>
            <person name="Xia C."/>
            <person name="Wang M."/>
            <person name="Yin C."/>
            <person name="Cornejo O.E."/>
            <person name="Hulbert S.H."/>
            <person name="Chen X."/>
        </authorList>
    </citation>
    <scope>NUCLEOTIDE SEQUENCE [LARGE SCALE GENOMIC DNA]</scope>
    <source>
        <strain evidence="2">93-210</strain>
    </source>
</reference>
<reference evidence="2" key="2">
    <citation type="journal article" date="2018" name="Mol. Plant Microbe Interact.">
        <title>Genome sequence resources for the wheat stripe rust pathogen (Puccinia striiformis f. sp. tritici) and the barley stripe rust pathogen (Puccinia striiformis f. sp. hordei).</title>
        <authorList>
            <person name="Xia C."/>
            <person name="Wang M."/>
            <person name="Yin C."/>
            <person name="Cornejo O.E."/>
            <person name="Hulbert S.H."/>
            <person name="Chen X."/>
        </authorList>
    </citation>
    <scope>NUCLEOTIDE SEQUENCE [LARGE SCALE GENOMIC DNA]</scope>
    <source>
        <strain evidence="2">93-210</strain>
    </source>
</reference>
<proteinExistence type="predicted"/>
<dbReference type="EMBL" id="CM045870">
    <property type="protein sequence ID" value="KAI7953518.1"/>
    <property type="molecule type" value="Genomic_DNA"/>
</dbReference>
<dbReference type="Proteomes" id="UP001060170">
    <property type="component" value="Chromosome 6"/>
</dbReference>
<organism evidence="1 2">
    <name type="scientific">Puccinia striiformis f. sp. tritici</name>
    <dbReference type="NCBI Taxonomy" id="168172"/>
    <lineage>
        <taxon>Eukaryota</taxon>
        <taxon>Fungi</taxon>
        <taxon>Dikarya</taxon>
        <taxon>Basidiomycota</taxon>
        <taxon>Pucciniomycotina</taxon>
        <taxon>Pucciniomycetes</taxon>
        <taxon>Pucciniales</taxon>
        <taxon>Pucciniaceae</taxon>
        <taxon>Puccinia</taxon>
    </lineage>
</organism>
<name>A0ACC0EI70_9BASI</name>
<accession>A0ACC0EI70</accession>
<sequence length="768" mass="87978">MINNHSSSDTEQMRAIASAADNNGGVLGLHEPAPVVSDLSTRKGEKDVTLQEGEPSDNVHKDRKEDGAKANGPKAEKKNKKDKKKKAEKQVAETTSGDPFLGFISHFKTVRDSPDLKAKIDSMAIELETVRSLLEKGRKSVMNTLPTQGMLIDHKWVSENRKLEAGRKEIEHGEELLQKANELPQKEAKENSIAAANKLKAQGTQRVREGEEGLKRREQLLNERTKFLAGRGKFVEIFEQEIEPIFNLIEAGSRMEALGQISSEERSNLMKHIYAGPSNYLNEAKQSSRGASKVEEGSEDFLKQLPPPPKALSKELSQEDSHILGGAVPEEVSSFVKHLRAIGIDLEDPQTDFKLNEEYIAKALADILHNFGRQEIRMGDDFNKAFDPRMLMLQRVIFKMMNYMYRNGNITKQDYQEFLQNKNTLEILGIIIFIPSEFSLAWNSHLTTQYVLLDRGEPALAKDALEVLDEKSRASLYYFYLKSIFSYFDRLNVGLSDLELRKKNLRDAFLEGKYAHGYELLAKSDKQRISKNEFIEGLVENEVKIQRDFIHLRDSIFGADNQFLTSLQKYLQAKLVSVKEKERFEETEQFHEMKTIITNTFTIWAQIGDQHSMTEAEKWQLRFVFIYIKFIEDTLGKEFIEEIQISPEIMKRFKIMSLRFKFFAETDQIKLYIQDKLESVPVPEFVLNPKDSKADPPSHYLDYVIHEYIPKMFENNKERVARLTDGESLLNYQMLGEDVNLLDTIKRDIGPALVYSQGKKTALGKPVK</sequence>
<protein>
    <submittedName>
        <fullName evidence="1">Uncharacterized protein</fullName>
    </submittedName>
</protein>
<evidence type="ECO:0000313" key="1">
    <source>
        <dbReference type="EMBL" id="KAI7953518.1"/>
    </source>
</evidence>
<gene>
    <name evidence="1" type="ORF">MJO28_006065</name>
</gene>